<dbReference type="Gene3D" id="3.40.50.1820">
    <property type="entry name" value="alpha/beta hydrolase"/>
    <property type="match status" value="1"/>
</dbReference>
<evidence type="ECO:0000313" key="3">
    <source>
        <dbReference type="EMBL" id="CAK3950345.1"/>
    </source>
</evidence>
<dbReference type="Pfam" id="PF07859">
    <property type="entry name" value="Abhydrolase_3"/>
    <property type="match status" value="1"/>
</dbReference>
<dbReference type="GO" id="GO:0016787">
    <property type="term" value="F:hydrolase activity"/>
    <property type="evidence" value="ECO:0007669"/>
    <property type="project" value="UniProtKB-KW"/>
</dbReference>
<evidence type="ECO:0000313" key="4">
    <source>
        <dbReference type="Proteomes" id="UP001296104"/>
    </source>
</evidence>
<dbReference type="InterPro" id="IPR013094">
    <property type="entry name" value="AB_hydrolase_3"/>
</dbReference>
<gene>
    <name evidence="3" type="ORF">LECACI_7A003257</name>
</gene>
<dbReference type="InterPro" id="IPR029058">
    <property type="entry name" value="AB_hydrolase_fold"/>
</dbReference>
<accession>A0AAI8YWG7</accession>
<evidence type="ECO:0000256" key="1">
    <source>
        <dbReference type="ARBA" id="ARBA00022801"/>
    </source>
</evidence>
<proteinExistence type="predicted"/>
<dbReference type="Proteomes" id="UP001296104">
    <property type="component" value="Unassembled WGS sequence"/>
</dbReference>
<dbReference type="AlphaFoldDB" id="A0AAI8YWG7"/>
<reference evidence="3" key="1">
    <citation type="submission" date="2023-11" db="EMBL/GenBank/DDBJ databases">
        <authorList>
            <person name="Alioto T."/>
            <person name="Alioto T."/>
            <person name="Gomez Garrido J."/>
        </authorList>
    </citation>
    <scope>NUCLEOTIDE SEQUENCE</scope>
</reference>
<dbReference type="InterPro" id="IPR050300">
    <property type="entry name" value="GDXG_lipolytic_enzyme"/>
</dbReference>
<name>A0AAI8YWG7_9PEZI</name>
<dbReference type="PANTHER" id="PTHR48081:SF8">
    <property type="entry name" value="ALPHA_BETA HYDROLASE FOLD-3 DOMAIN-CONTAINING PROTEIN-RELATED"/>
    <property type="match status" value="1"/>
</dbReference>
<keyword evidence="1" id="KW-0378">Hydrolase</keyword>
<organism evidence="3 4">
    <name type="scientific">Lecanosticta acicola</name>
    <dbReference type="NCBI Taxonomy" id="111012"/>
    <lineage>
        <taxon>Eukaryota</taxon>
        <taxon>Fungi</taxon>
        <taxon>Dikarya</taxon>
        <taxon>Ascomycota</taxon>
        <taxon>Pezizomycotina</taxon>
        <taxon>Dothideomycetes</taxon>
        <taxon>Dothideomycetidae</taxon>
        <taxon>Mycosphaerellales</taxon>
        <taxon>Mycosphaerellaceae</taxon>
        <taxon>Lecanosticta</taxon>
    </lineage>
</organism>
<comment type="caution">
    <text evidence="3">The sequence shown here is derived from an EMBL/GenBank/DDBJ whole genome shotgun (WGS) entry which is preliminary data.</text>
</comment>
<dbReference type="EMBL" id="CAVMBE010000015">
    <property type="protein sequence ID" value="CAK3950345.1"/>
    <property type="molecule type" value="Genomic_DNA"/>
</dbReference>
<sequence length="349" mass="38116">METIRDDDARDASKWTSFADPDPEYLETIQAMGGAPNLAAFDNIADLRKFLARSKAAMSDGYGGIPGVKEEDHQIPMRDGHRITVRVYSPETKPSGGSPLGVVLHGGGWCLGGLVGEELLCRLMASKLGMVAVNVDYRLAPEYKFPTGPQDCYDATKWAGSAAENASALGADPSKGFTVGGSSAGGNMGVVVSHLARDEGLKPALTGCHLMIPAVCSDECFPEKHKKDWKSWDQLPDAAILNHKATDLFRDNYIPNKADRANHLFSPLFWPSGHKGLPPNYFQIAGGDPLRDEALIYERILREDDGVKTKVDLYPGQPHGFWSVFPHMKASKTFMDDSINGIKWLLEQQ</sequence>
<dbReference type="PANTHER" id="PTHR48081">
    <property type="entry name" value="AB HYDROLASE SUPERFAMILY PROTEIN C4A8.06C"/>
    <property type="match status" value="1"/>
</dbReference>
<feature type="domain" description="Alpha/beta hydrolase fold-3" evidence="2">
    <location>
        <begin position="102"/>
        <end position="322"/>
    </location>
</feature>
<evidence type="ECO:0000259" key="2">
    <source>
        <dbReference type="Pfam" id="PF07859"/>
    </source>
</evidence>
<dbReference type="SUPFAM" id="SSF53474">
    <property type="entry name" value="alpha/beta-Hydrolases"/>
    <property type="match status" value="1"/>
</dbReference>
<keyword evidence="4" id="KW-1185">Reference proteome</keyword>
<protein>
    <submittedName>
        <fullName evidence="3">Related to sterigmatocystin biosynthesis lipase esterase STCI</fullName>
    </submittedName>
</protein>